<organism evidence="1 2">
    <name type="scientific">Mytilus coruscus</name>
    <name type="common">Sea mussel</name>
    <dbReference type="NCBI Taxonomy" id="42192"/>
    <lineage>
        <taxon>Eukaryota</taxon>
        <taxon>Metazoa</taxon>
        <taxon>Spiralia</taxon>
        <taxon>Lophotrochozoa</taxon>
        <taxon>Mollusca</taxon>
        <taxon>Bivalvia</taxon>
        <taxon>Autobranchia</taxon>
        <taxon>Pteriomorphia</taxon>
        <taxon>Mytilida</taxon>
        <taxon>Mytiloidea</taxon>
        <taxon>Mytilidae</taxon>
        <taxon>Mytilinae</taxon>
        <taxon>Mytilus</taxon>
    </lineage>
</organism>
<dbReference type="EMBL" id="CACVKT020002382">
    <property type="protein sequence ID" value="CAC5377690.1"/>
    <property type="molecule type" value="Genomic_DNA"/>
</dbReference>
<keyword evidence="2" id="KW-1185">Reference proteome</keyword>
<sequence>MLAETLLEWMDFFKELFDIEQFKFHRCLKPDNAVGDPILVIFSDGSKLAYGTCAYVRWRTEHGEFESRLVIAKNRTNSTRKLSIRHICCHKGSIIQNKNEPSDWWWVASEFNAADLATRITFPNDLVKNSIWKNGPEFLNDPIDQWPLRQDCNLGNEEVPDTKGIVMSSEIKKITDTMSRLDFEDVILENISSYSKLLRVTFILMRIATTKSLKSTSMGITAESLNAAEVACIRYLQRNISDDWTKTFRRLSPEKNEAGVVVVGKKLADWLKATWNRTDLMLLPMGPIKGIMCGYI</sequence>
<dbReference type="AlphaFoldDB" id="A0A6J8B2T7"/>
<name>A0A6J8B2T7_MYTCO</name>
<proteinExistence type="predicted"/>
<reference evidence="1 2" key="1">
    <citation type="submission" date="2020-06" db="EMBL/GenBank/DDBJ databases">
        <authorList>
            <person name="Li R."/>
            <person name="Bekaert M."/>
        </authorList>
    </citation>
    <scope>NUCLEOTIDE SEQUENCE [LARGE SCALE GENOMIC DNA]</scope>
    <source>
        <strain evidence="2">wild</strain>
    </source>
</reference>
<gene>
    <name evidence="1" type="ORF">MCOR_13982</name>
</gene>
<dbReference type="Proteomes" id="UP000507470">
    <property type="component" value="Unassembled WGS sequence"/>
</dbReference>
<dbReference type="PANTHER" id="PTHR47331">
    <property type="entry name" value="PHD-TYPE DOMAIN-CONTAINING PROTEIN"/>
    <property type="match status" value="1"/>
</dbReference>
<dbReference type="OrthoDB" id="5985737at2759"/>
<protein>
    <submittedName>
        <fullName evidence="1">Uncharacterized protein</fullName>
    </submittedName>
</protein>
<evidence type="ECO:0000313" key="1">
    <source>
        <dbReference type="EMBL" id="CAC5377690.1"/>
    </source>
</evidence>
<evidence type="ECO:0000313" key="2">
    <source>
        <dbReference type="Proteomes" id="UP000507470"/>
    </source>
</evidence>
<dbReference type="InterPro" id="IPR008042">
    <property type="entry name" value="Retrotrans_Pao"/>
</dbReference>
<accession>A0A6J8B2T7</accession>
<dbReference type="Pfam" id="PF05380">
    <property type="entry name" value="Peptidase_A17"/>
    <property type="match status" value="1"/>
</dbReference>